<dbReference type="EMBL" id="FOAG01000018">
    <property type="protein sequence ID" value="SEM27750.1"/>
    <property type="molecule type" value="Genomic_DNA"/>
</dbReference>
<evidence type="ECO:0000256" key="5">
    <source>
        <dbReference type="ARBA" id="ARBA00022605"/>
    </source>
</evidence>
<evidence type="ECO:0000256" key="4">
    <source>
        <dbReference type="ARBA" id="ARBA00022571"/>
    </source>
</evidence>
<dbReference type="AlphaFoldDB" id="A0A1H7X1N4"/>
<keyword evidence="7" id="KW-0378">Hydrolase</keyword>
<dbReference type="GO" id="GO:0006526">
    <property type="term" value="P:L-arginine biosynthetic process"/>
    <property type="evidence" value="ECO:0007669"/>
    <property type="project" value="UniProtKB-KW"/>
</dbReference>
<feature type="domain" description="Peptidase M20 dimerisation" evidence="10">
    <location>
        <begin position="169"/>
        <end position="281"/>
    </location>
</feature>
<keyword evidence="12" id="KW-1185">Reference proteome</keyword>
<reference evidence="11 12" key="1">
    <citation type="submission" date="2016-10" db="EMBL/GenBank/DDBJ databases">
        <authorList>
            <person name="de Groot N.N."/>
        </authorList>
    </citation>
    <scope>NUCLEOTIDE SEQUENCE [LARGE SCALE GENOMIC DNA]</scope>
    <source>
        <strain evidence="11 12">DSM 100674</strain>
    </source>
</reference>
<dbReference type="GO" id="GO:0046872">
    <property type="term" value="F:metal ion binding"/>
    <property type="evidence" value="ECO:0007669"/>
    <property type="project" value="UniProtKB-KW"/>
</dbReference>
<dbReference type="InterPro" id="IPR011650">
    <property type="entry name" value="Peptidase_M20_dimer"/>
</dbReference>
<gene>
    <name evidence="11" type="ORF">SAMN05443999_11822</name>
</gene>
<keyword evidence="6" id="KW-0479">Metal-binding</keyword>
<dbReference type="InterPro" id="IPR010169">
    <property type="entry name" value="AcOrn-deacetyl"/>
</dbReference>
<dbReference type="GO" id="GO:0008777">
    <property type="term" value="F:acetylornithine deacetylase activity"/>
    <property type="evidence" value="ECO:0007669"/>
    <property type="project" value="TreeGrafter"/>
</dbReference>
<keyword evidence="9" id="KW-0170">Cobalt</keyword>
<keyword evidence="3" id="KW-0963">Cytoplasm</keyword>
<dbReference type="Gene3D" id="3.40.630.10">
    <property type="entry name" value="Zn peptidases"/>
    <property type="match status" value="1"/>
</dbReference>
<accession>A0A1H7X1N4</accession>
<dbReference type="PANTHER" id="PTHR43808:SF31">
    <property type="entry name" value="N-ACETYL-L-CITRULLINE DEACETYLASE"/>
    <property type="match status" value="1"/>
</dbReference>
<protein>
    <submittedName>
        <fullName evidence="11">Acetylornithine deacetylase</fullName>
    </submittedName>
</protein>
<dbReference type="NCBIfam" id="NF005710">
    <property type="entry name" value="PRK07522.1"/>
    <property type="match status" value="1"/>
</dbReference>
<dbReference type="SUPFAM" id="SSF55031">
    <property type="entry name" value="Bacterial exopeptidase dimerisation domain"/>
    <property type="match status" value="1"/>
</dbReference>
<evidence type="ECO:0000256" key="1">
    <source>
        <dbReference type="ARBA" id="ARBA00001947"/>
    </source>
</evidence>
<keyword evidence="8" id="KW-0862">Zinc</keyword>
<dbReference type="RefSeq" id="WP_093039186.1">
    <property type="nucleotide sequence ID" value="NZ_FOAG01000018.1"/>
</dbReference>
<dbReference type="Proteomes" id="UP000199582">
    <property type="component" value="Unassembled WGS sequence"/>
</dbReference>
<dbReference type="STRING" id="1287727.SAMN05443999_11822"/>
<comment type="similarity">
    <text evidence="2">Belongs to the peptidase M20A family. ArgE subfamily.</text>
</comment>
<evidence type="ECO:0000259" key="10">
    <source>
        <dbReference type="Pfam" id="PF07687"/>
    </source>
</evidence>
<dbReference type="InterPro" id="IPR036264">
    <property type="entry name" value="Bact_exopeptidase_dim_dom"/>
</dbReference>
<dbReference type="PROSITE" id="PS00758">
    <property type="entry name" value="ARGE_DAPE_CPG2_1"/>
    <property type="match status" value="1"/>
</dbReference>
<dbReference type="InterPro" id="IPR001261">
    <property type="entry name" value="ArgE/DapE_CS"/>
</dbReference>
<keyword evidence="5" id="KW-0028">Amino-acid biosynthesis</keyword>
<name>A0A1H7X1N4_9RHOB</name>
<dbReference type="Pfam" id="PF07687">
    <property type="entry name" value="M20_dimer"/>
    <property type="match status" value="1"/>
</dbReference>
<dbReference type="PROSITE" id="PS00759">
    <property type="entry name" value="ARGE_DAPE_CPG2_2"/>
    <property type="match status" value="1"/>
</dbReference>
<organism evidence="11 12">
    <name type="scientific">Roseovarius azorensis</name>
    <dbReference type="NCBI Taxonomy" id="1287727"/>
    <lineage>
        <taxon>Bacteria</taxon>
        <taxon>Pseudomonadati</taxon>
        <taxon>Pseudomonadota</taxon>
        <taxon>Alphaproteobacteria</taxon>
        <taxon>Rhodobacterales</taxon>
        <taxon>Roseobacteraceae</taxon>
        <taxon>Roseovarius</taxon>
    </lineage>
</organism>
<dbReference type="NCBIfam" id="TIGR01892">
    <property type="entry name" value="AcOrn-deacetyl"/>
    <property type="match status" value="1"/>
</dbReference>
<dbReference type="CDD" id="cd03894">
    <property type="entry name" value="M20_ArgE"/>
    <property type="match status" value="1"/>
</dbReference>
<dbReference type="InterPro" id="IPR050072">
    <property type="entry name" value="Peptidase_M20A"/>
</dbReference>
<dbReference type="Gene3D" id="3.30.70.360">
    <property type="match status" value="1"/>
</dbReference>
<evidence type="ECO:0000256" key="8">
    <source>
        <dbReference type="ARBA" id="ARBA00022833"/>
    </source>
</evidence>
<dbReference type="PANTHER" id="PTHR43808">
    <property type="entry name" value="ACETYLORNITHINE DEACETYLASE"/>
    <property type="match status" value="1"/>
</dbReference>
<dbReference type="OrthoDB" id="9809784at2"/>
<evidence type="ECO:0000313" key="11">
    <source>
        <dbReference type="EMBL" id="SEM27750.1"/>
    </source>
</evidence>
<comment type="cofactor">
    <cofactor evidence="1">
        <name>Zn(2+)</name>
        <dbReference type="ChEBI" id="CHEBI:29105"/>
    </cofactor>
</comment>
<evidence type="ECO:0000256" key="3">
    <source>
        <dbReference type="ARBA" id="ARBA00022490"/>
    </source>
</evidence>
<evidence type="ECO:0000256" key="6">
    <source>
        <dbReference type="ARBA" id="ARBA00022723"/>
    </source>
</evidence>
<keyword evidence="4" id="KW-0055">Arginine biosynthesis</keyword>
<dbReference type="Pfam" id="PF01546">
    <property type="entry name" value="Peptidase_M20"/>
    <property type="match status" value="1"/>
</dbReference>
<dbReference type="InterPro" id="IPR002933">
    <property type="entry name" value="Peptidase_M20"/>
</dbReference>
<dbReference type="SUPFAM" id="SSF53187">
    <property type="entry name" value="Zn-dependent exopeptidases"/>
    <property type="match status" value="1"/>
</dbReference>
<evidence type="ECO:0000256" key="9">
    <source>
        <dbReference type="ARBA" id="ARBA00023285"/>
    </source>
</evidence>
<evidence type="ECO:0000256" key="2">
    <source>
        <dbReference type="ARBA" id="ARBA00005691"/>
    </source>
</evidence>
<proteinExistence type="inferred from homology"/>
<evidence type="ECO:0000256" key="7">
    <source>
        <dbReference type="ARBA" id="ARBA00022801"/>
    </source>
</evidence>
<evidence type="ECO:0000313" key="12">
    <source>
        <dbReference type="Proteomes" id="UP000199582"/>
    </source>
</evidence>
<sequence length="378" mass="40740">MNGTLEILDRLVAFDTVSARSNLALIAYAEDFLKARGFAVTRVIDPDGEKAGLFAALGPVGAGIMLSAHTDVVPVEGQTWSRDPFRLTREGERLYGRGTTDMKGFLASMLTAADRAACLPLKEPLKLAISYDEEVGCVGMSRMIDMLHPAIGLPRACIVGEPTQMRVAIGHKGKVALRAVCHGVSGHSALAPRFVNALYLATDFVQSLRALQDWLRDNGARDPGYDVPYSTVHVGTLRGGSALNIVPDRAVINFELRHLASDAPEDILRKVETIAARIAREHGSESQLLIERLTAYPGLDTAADASLVKMVQALTCMDEITKATFGTEAGFFDALGIPTVVCGPGWMEGQGHKADEYITTDQLSACDAMLMRLLDRLS</sequence>